<dbReference type="STRING" id="1196353.SAMN05444921_11322"/>
<organism evidence="1 2">
    <name type="scientific">Streptomyces wuyuanensis</name>
    <dbReference type="NCBI Taxonomy" id="1196353"/>
    <lineage>
        <taxon>Bacteria</taxon>
        <taxon>Bacillati</taxon>
        <taxon>Actinomycetota</taxon>
        <taxon>Actinomycetes</taxon>
        <taxon>Kitasatosporales</taxon>
        <taxon>Streptomycetaceae</taxon>
        <taxon>Streptomyces</taxon>
    </lineage>
</organism>
<name>A0A1G9VWC8_9ACTN</name>
<proteinExistence type="predicted"/>
<dbReference type="Proteomes" id="UP000199063">
    <property type="component" value="Unassembled WGS sequence"/>
</dbReference>
<sequence>MARPAVALELRDLTAAADLIEALRGTPPATEAAARRRQQLADRLDRALFARLITPNGHRS</sequence>
<evidence type="ECO:0000313" key="1">
    <source>
        <dbReference type="EMBL" id="SDM76579.1"/>
    </source>
</evidence>
<reference evidence="2" key="1">
    <citation type="submission" date="2016-10" db="EMBL/GenBank/DDBJ databases">
        <authorList>
            <person name="Varghese N."/>
            <person name="Submissions S."/>
        </authorList>
    </citation>
    <scope>NUCLEOTIDE SEQUENCE [LARGE SCALE GENOMIC DNA]</scope>
    <source>
        <strain evidence="2">CGMCC 4.7042</strain>
    </source>
</reference>
<keyword evidence="2" id="KW-1185">Reference proteome</keyword>
<dbReference type="EMBL" id="FNHI01000013">
    <property type="protein sequence ID" value="SDM76579.1"/>
    <property type="molecule type" value="Genomic_DNA"/>
</dbReference>
<dbReference type="AlphaFoldDB" id="A0A1G9VWC8"/>
<dbReference type="GeneID" id="40831208"/>
<evidence type="ECO:0000313" key="2">
    <source>
        <dbReference type="Proteomes" id="UP000199063"/>
    </source>
</evidence>
<gene>
    <name evidence="1" type="ORF">SAMN05444921_11322</name>
</gene>
<accession>A0A1G9VWC8</accession>
<protein>
    <submittedName>
        <fullName evidence="1">Uncharacterized protein</fullName>
    </submittedName>
</protein>
<dbReference type="RefSeq" id="WP_093656575.1">
    <property type="nucleotide sequence ID" value="NZ_FNHI01000013.1"/>
</dbReference>